<dbReference type="EMBL" id="JAVHJL010000011">
    <property type="protein sequence ID" value="KAK6496056.1"/>
    <property type="molecule type" value="Genomic_DNA"/>
</dbReference>
<reference evidence="4 5" key="1">
    <citation type="submission" date="2023-08" db="EMBL/GenBank/DDBJ databases">
        <authorList>
            <person name="Palmer J.M."/>
        </authorList>
    </citation>
    <scope>NUCLEOTIDE SEQUENCE [LARGE SCALE GENOMIC DNA]</scope>
    <source>
        <strain evidence="4 5">TWF481</strain>
    </source>
</reference>
<keyword evidence="5" id="KW-1185">Reference proteome</keyword>
<evidence type="ECO:0000259" key="3">
    <source>
        <dbReference type="Pfam" id="PF00788"/>
    </source>
</evidence>
<dbReference type="InterPro" id="IPR000159">
    <property type="entry name" value="RA_dom"/>
</dbReference>
<feature type="coiled-coil region" evidence="1">
    <location>
        <begin position="54"/>
        <end position="81"/>
    </location>
</feature>
<gene>
    <name evidence="4" type="ORF">TWF481_002081</name>
</gene>
<name>A0AAV9VUL2_9PEZI</name>
<dbReference type="AlphaFoldDB" id="A0AAV9VUL2"/>
<evidence type="ECO:0000256" key="2">
    <source>
        <dbReference type="SAM" id="MobiDB-lite"/>
    </source>
</evidence>
<sequence length="270" mass="31430">MNHRLLRDLNIQSVGHRISILNAIKDVKISYYPPPREEYVPPSAEAVCVPMTEYRSLESTARHYEEQIEGMSRQLKKSKEEASAAWRDLSVEIEKGVQAKTELLRLRRLNRRIYKDKGTQSDFEIIHFLSTMSDSPVREKVKKEDKENTFVGIIPPTGATRADLRDSGQQHQATDMPRGRRPMEAFDETTKKPFDTTPQMLKSILKAFDVEQGDNDWSMWVQYDGHRRELEPDEFPVKVCRELRNSYIEVFFLVRHQDMPEGHGYICTEG</sequence>
<dbReference type="Proteomes" id="UP001370758">
    <property type="component" value="Unassembled WGS sequence"/>
</dbReference>
<dbReference type="Pfam" id="PF00788">
    <property type="entry name" value="RA"/>
    <property type="match status" value="1"/>
</dbReference>
<keyword evidence="1" id="KW-0175">Coiled coil</keyword>
<accession>A0AAV9VUL2</accession>
<proteinExistence type="predicted"/>
<feature type="domain" description="Ras-associating" evidence="3">
    <location>
        <begin position="195"/>
        <end position="257"/>
    </location>
</feature>
<protein>
    <recommendedName>
        <fullName evidence="3">Ras-associating domain-containing protein</fullName>
    </recommendedName>
</protein>
<evidence type="ECO:0000313" key="5">
    <source>
        <dbReference type="Proteomes" id="UP001370758"/>
    </source>
</evidence>
<dbReference type="GO" id="GO:0007165">
    <property type="term" value="P:signal transduction"/>
    <property type="evidence" value="ECO:0007669"/>
    <property type="project" value="InterPro"/>
</dbReference>
<comment type="caution">
    <text evidence="4">The sequence shown here is derived from an EMBL/GenBank/DDBJ whole genome shotgun (WGS) entry which is preliminary data.</text>
</comment>
<feature type="region of interest" description="Disordered" evidence="2">
    <location>
        <begin position="151"/>
        <end position="180"/>
    </location>
</feature>
<organism evidence="4 5">
    <name type="scientific">Arthrobotrys musiformis</name>
    <dbReference type="NCBI Taxonomy" id="47236"/>
    <lineage>
        <taxon>Eukaryota</taxon>
        <taxon>Fungi</taxon>
        <taxon>Dikarya</taxon>
        <taxon>Ascomycota</taxon>
        <taxon>Pezizomycotina</taxon>
        <taxon>Orbiliomycetes</taxon>
        <taxon>Orbiliales</taxon>
        <taxon>Orbiliaceae</taxon>
        <taxon>Arthrobotrys</taxon>
    </lineage>
</organism>
<evidence type="ECO:0000256" key="1">
    <source>
        <dbReference type="SAM" id="Coils"/>
    </source>
</evidence>
<evidence type="ECO:0000313" key="4">
    <source>
        <dbReference type="EMBL" id="KAK6496056.1"/>
    </source>
</evidence>